<keyword evidence="5" id="KW-0460">Magnesium</keyword>
<protein>
    <recommendedName>
        <fullName evidence="11">Heavy metal translocating P-type ATPase</fullName>
    </recommendedName>
</protein>
<evidence type="ECO:0000256" key="3">
    <source>
        <dbReference type="ARBA" id="ARBA00022475"/>
    </source>
</evidence>
<name>A0A2V1K2A0_9BURK</name>
<dbReference type="EMBL" id="QETA01000002">
    <property type="protein sequence ID" value="PWF24261.1"/>
    <property type="molecule type" value="Genomic_DNA"/>
</dbReference>
<keyword evidence="2" id="KW-0813">Transport</keyword>
<feature type="transmembrane region" description="Helical" evidence="8">
    <location>
        <begin position="275"/>
        <end position="292"/>
    </location>
</feature>
<evidence type="ECO:0000313" key="9">
    <source>
        <dbReference type="EMBL" id="PWF24261.1"/>
    </source>
</evidence>
<dbReference type="GO" id="GO:0005886">
    <property type="term" value="C:plasma membrane"/>
    <property type="evidence" value="ECO:0007669"/>
    <property type="project" value="UniProtKB-SubCell"/>
</dbReference>
<evidence type="ECO:0000256" key="6">
    <source>
        <dbReference type="ARBA" id="ARBA00022967"/>
    </source>
</evidence>
<dbReference type="PANTHER" id="PTHR43520">
    <property type="entry name" value="ATP7, ISOFORM B"/>
    <property type="match status" value="1"/>
</dbReference>
<evidence type="ECO:0000256" key="8">
    <source>
        <dbReference type="SAM" id="Phobius"/>
    </source>
</evidence>
<proteinExistence type="predicted"/>
<evidence type="ECO:0000256" key="7">
    <source>
        <dbReference type="ARBA" id="ARBA00023065"/>
    </source>
</evidence>
<feature type="transmembrane region" description="Helical" evidence="8">
    <location>
        <begin position="298"/>
        <end position="316"/>
    </location>
</feature>
<organism evidence="9 10">
    <name type="scientific">Corticimicrobacter populi</name>
    <dbReference type="NCBI Taxonomy" id="2175229"/>
    <lineage>
        <taxon>Bacteria</taxon>
        <taxon>Pseudomonadati</taxon>
        <taxon>Pseudomonadota</taxon>
        <taxon>Betaproteobacteria</taxon>
        <taxon>Burkholderiales</taxon>
        <taxon>Alcaligenaceae</taxon>
        <taxon>Corticimicrobacter</taxon>
    </lineage>
</organism>
<evidence type="ECO:0008006" key="11">
    <source>
        <dbReference type="Google" id="ProtNLM"/>
    </source>
</evidence>
<keyword evidence="3" id="KW-1003">Cell membrane</keyword>
<dbReference type="Proteomes" id="UP000245212">
    <property type="component" value="Unassembled WGS sequence"/>
</dbReference>
<sequence>MSSAPNSSEPEAVAPRASFLEGLFKAGERLSPESRIERRRMLAKLGLAWLMMMQVSTLALPGYLRSSSMAEDTLITLDWAIYLMNWASLVMTLPVVLYSALPIWRGALAALREGRMGMDVPVALGIVAAFFPSAYATWTQNGHVYFDSVVMFVSFLLTARYLELAARQSCEGLRLPDDIQVRRRMEAQADRIAGLFVTLQISITLVVALVWWRLDPAQVLPISVALLVMSCPCALAMAVPTAMAAGDATVARMGGLGESQLQAYYAQVRRVANQNLYGSLAWHLLALPLAAMGWVAPWLAALSMLLSSLAVVINAWRLSWRSQTATLDTIKAMA</sequence>
<keyword evidence="10" id="KW-1185">Reference proteome</keyword>
<evidence type="ECO:0000256" key="4">
    <source>
        <dbReference type="ARBA" id="ARBA00022553"/>
    </source>
</evidence>
<feature type="transmembrane region" description="Helical" evidence="8">
    <location>
        <begin position="45"/>
        <end position="64"/>
    </location>
</feature>
<evidence type="ECO:0000256" key="2">
    <source>
        <dbReference type="ARBA" id="ARBA00022448"/>
    </source>
</evidence>
<comment type="subcellular location">
    <subcellularLocation>
        <location evidence="1">Cell membrane</location>
        <topology evidence="1">Multi-pass membrane protein</topology>
    </subcellularLocation>
</comment>
<keyword evidence="8" id="KW-1133">Transmembrane helix</keyword>
<keyword evidence="7" id="KW-0406">Ion transport</keyword>
<keyword evidence="8" id="KW-0812">Transmembrane</keyword>
<keyword evidence="4" id="KW-0597">Phosphoprotein</keyword>
<evidence type="ECO:0000313" key="10">
    <source>
        <dbReference type="Proteomes" id="UP000245212"/>
    </source>
</evidence>
<feature type="transmembrane region" description="Helical" evidence="8">
    <location>
        <begin position="220"/>
        <end position="243"/>
    </location>
</feature>
<evidence type="ECO:0000256" key="5">
    <source>
        <dbReference type="ARBA" id="ARBA00022842"/>
    </source>
</evidence>
<feature type="transmembrane region" description="Helical" evidence="8">
    <location>
        <begin position="144"/>
        <end position="162"/>
    </location>
</feature>
<reference evidence="10" key="1">
    <citation type="submission" date="2018-05" db="EMBL/GenBank/DDBJ databases">
        <authorList>
            <person name="Li Y."/>
        </authorList>
    </citation>
    <scope>NUCLEOTIDE SEQUENCE [LARGE SCALE GENOMIC DNA]</scope>
    <source>
        <strain evidence="10">3d-2-2</strain>
    </source>
</reference>
<dbReference type="AlphaFoldDB" id="A0A2V1K2A0"/>
<feature type="transmembrane region" description="Helical" evidence="8">
    <location>
        <begin position="79"/>
        <end position="104"/>
    </location>
</feature>
<keyword evidence="6" id="KW-1278">Translocase</keyword>
<feature type="transmembrane region" description="Helical" evidence="8">
    <location>
        <begin position="192"/>
        <end position="214"/>
    </location>
</feature>
<gene>
    <name evidence="9" type="ORF">DD235_07600</name>
</gene>
<evidence type="ECO:0000256" key="1">
    <source>
        <dbReference type="ARBA" id="ARBA00004651"/>
    </source>
</evidence>
<dbReference type="GO" id="GO:0043682">
    <property type="term" value="F:P-type divalent copper transporter activity"/>
    <property type="evidence" value="ECO:0007669"/>
    <property type="project" value="TreeGrafter"/>
</dbReference>
<feature type="transmembrane region" description="Helical" evidence="8">
    <location>
        <begin position="116"/>
        <end position="138"/>
    </location>
</feature>
<accession>A0A2V1K2A0</accession>
<comment type="caution">
    <text evidence="9">The sequence shown here is derived from an EMBL/GenBank/DDBJ whole genome shotgun (WGS) entry which is preliminary data.</text>
</comment>
<dbReference type="PANTHER" id="PTHR43520:SF5">
    <property type="entry name" value="CATION-TRANSPORTING P-TYPE ATPASE-RELATED"/>
    <property type="match status" value="1"/>
</dbReference>
<dbReference type="GO" id="GO:0055070">
    <property type="term" value="P:copper ion homeostasis"/>
    <property type="evidence" value="ECO:0007669"/>
    <property type="project" value="TreeGrafter"/>
</dbReference>
<dbReference type="GO" id="GO:0005507">
    <property type="term" value="F:copper ion binding"/>
    <property type="evidence" value="ECO:0007669"/>
    <property type="project" value="TreeGrafter"/>
</dbReference>
<keyword evidence="8" id="KW-0472">Membrane</keyword>